<dbReference type="SUPFAM" id="SSF52402">
    <property type="entry name" value="Adenine nucleotide alpha hydrolases-like"/>
    <property type="match status" value="1"/>
</dbReference>
<dbReference type="PANTHER" id="PTHR46268">
    <property type="entry name" value="STRESS RESPONSE PROTEIN NHAX"/>
    <property type="match status" value="1"/>
</dbReference>
<keyword evidence="4" id="KW-1185">Reference proteome</keyword>
<dbReference type="RefSeq" id="WP_174406110.1">
    <property type="nucleotide sequence ID" value="NZ_BLVO01000013.1"/>
</dbReference>
<name>A0A7J0BND0_9BACT</name>
<evidence type="ECO:0000313" key="4">
    <source>
        <dbReference type="Proteomes" id="UP000503840"/>
    </source>
</evidence>
<dbReference type="InterPro" id="IPR014729">
    <property type="entry name" value="Rossmann-like_a/b/a_fold"/>
</dbReference>
<dbReference type="InterPro" id="IPR006016">
    <property type="entry name" value="UspA"/>
</dbReference>
<dbReference type="Pfam" id="PF00582">
    <property type="entry name" value="Usp"/>
    <property type="match status" value="1"/>
</dbReference>
<dbReference type="PRINTS" id="PR01438">
    <property type="entry name" value="UNVRSLSTRESS"/>
</dbReference>
<dbReference type="InterPro" id="IPR006015">
    <property type="entry name" value="Universal_stress_UspA"/>
</dbReference>
<dbReference type="CDD" id="cd00293">
    <property type="entry name" value="USP-like"/>
    <property type="match status" value="1"/>
</dbReference>
<gene>
    <name evidence="3" type="ORF">DSM101010T_28890</name>
</gene>
<reference evidence="3 4" key="1">
    <citation type="submission" date="2020-05" db="EMBL/GenBank/DDBJ databases">
        <title>Draft genome sequence of Desulfovibrio sp. strain HN2T.</title>
        <authorList>
            <person name="Ueno A."/>
            <person name="Tamazawa S."/>
            <person name="Tamamura S."/>
            <person name="Murakami T."/>
            <person name="Kiyama T."/>
            <person name="Inomata H."/>
            <person name="Amano Y."/>
            <person name="Miyakawa K."/>
            <person name="Tamaki H."/>
            <person name="Naganuma T."/>
            <person name="Kaneko K."/>
        </authorList>
    </citation>
    <scope>NUCLEOTIDE SEQUENCE [LARGE SCALE GENOMIC DNA]</scope>
    <source>
        <strain evidence="3 4">HN2</strain>
    </source>
</reference>
<sequence>MQIKKILVPVDGSEYSLKAARYAADFSKLVGAELVLLNCRMQVPPMLSAEAYEQAKESLVRRADELLNPFRELLRGAGVTFSAKIMEGPVEDAIIELADFEKCDLIIMGSRGHSELEGLLVGSTTHRVLQIAACPVTVVR</sequence>
<feature type="domain" description="UspA" evidence="2">
    <location>
        <begin position="3"/>
        <end position="140"/>
    </location>
</feature>
<comment type="caution">
    <text evidence="3">The sequence shown here is derived from an EMBL/GenBank/DDBJ whole genome shotgun (WGS) entry which is preliminary data.</text>
</comment>
<accession>A0A7J0BND0</accession>
<evidence type="ECO:0000256" key="1">
    <source>
        <dbReference type="ARBA" id="ARBA00008791"/>
    </source>
</evidence>
<comment type="similarity">
    <text evidence="1">Belongs to the universal stress protein A family.</text>
</comment>
<organism evidence="3 4">
    <name type="scientific">Desulfovibrio subterraneus</name>
    <dbReference type="NCBI Taxonomy" id="2718620"/>
    <lineage>
        <taxon>Bacteria</taxon>
        <taxon>Pseudomonadati</taxon>
        <taxon>Thermodesulfobacteriota</taxon>
        <taxon>Desulfovibrionia</taxon>
        <taxon>Desulfovibrionales</taxon>
        <taxon>Desulfovibrionaceae</taxon>
        <taxon>Desulfovibrio</taxon>
    </lineage>
</organism>
<dbReference type="EMBL" id="BLVO01000013">
    <property type="protein sequence ID" value="GFM34524.1"/>
    <property type="molecule type" value="Genomic_DNA"/>
</dbReference>
<protein>
    <submittedName>
        <fullName evidence="3">Universal stress protein</fullName>
    </submittedName>
</protein>
<dbReference type="Gene3D" id="3.40.50.620">
    <property type="entry name" value="HUPs"/>
    <property type="match status" value="1"/>
</dbReference>
<proteinExistence type="inferred from homology"/>
<evidence type="ECO:0000259" key="2">
    <source>
        <dbReference type="Pfam" id="PF00582"/>
    </source>
</evidence>
<dbReference type="PANTHER" id="PTHR46268:SF6">
    <property type="entry name" value="UNIVERSAL STRESS PROTEIN UP12"/>
    <property type="match status" value="1"/>
</dbReference>
<dbReference type="Proteomes" id="UP000503840">
    <property type="component" value="Unassembled WGS sequence"/>
</dbReference>
<evidence type="ECO:0000313" key="3">
    <source>
        <dbReference type="EMBL" id="GFM34524.1"/>
    </source>
</evidence>
<dbReference type="AlphaFoldDB" id="A0A7J0BND0"/>